<evidence type="ECO:0000313" key="2">
    <source>
        <dbReference type="Proteomes" id="UP000537130"/>
    </source>
</evidence>
<dbReference type="Gene3D" id="3.10.20.30">
    <property type="match status" value="1"/>
</dbReference>
<proteinExistence type="predicted"/>
<dbReference type="EMBL" id="JACHWY010000001">
    <property type="protein sequence ID" value="MBB3047332.1"/>
    <property type="molecule type" value="Genomic_DNA"/>
</dbReference>
<accession>A0A7W4W4L6</accession>
<dbReference type="Pfam" id="PF02597">
    <property type="entry name" value="ThiS"/>
    <property type="match status" value="1"/>
</dbReference>
<organism evidence="1 2">
    <name type="scientific">Litorivivens lipolytica</name>
    <dbReference type="NCBI Taxonomy" id="1524264"/>
    <lineage>
        <taxon>Bacteria</taxon>
        <taxon>Pseudomonadati</taxon>
        <taxon>Pseudomonadota</taxon>
        <taxon>Gammaproteobacteria</taxon>
        <taxon>Litorivivens</taxon>
    </lineage>
</organism>
<dbReference type="InterPro" id="IPR012675">
    <property type="entry name" value="Beta-grasp_dom_sf"/>
</dbReference>
<dbReference type="CDD" id="cd00565">
    <property type="entry name" value="Ubl_ThiS"/>
    <property type="match status" value="1"/>
</dbReference>
<dbReference type="RefSeq" id="WP_183409962.1">
    <property type="nucleotide sequence ID" value="NZ_JACHWY010000001.1"/>
</dbReference>
<dbReference type="PANTHER" id="PTHR34472">
    <property type="entry name" value="SULFUR CARRIER PROTEIN THIS"/>
    <property type="match status" value="1"/>
</dbReference>
<dbReference type="SUPFAM" id="SSF54285">
    <property type="entry name" value="MoaD/ThiS"/>
    <property type="match status" value="1"/>
</dbReference>
<dbReference type="InterPro" id="IPR003749">
    <property type="entry name" value="ThiS/MoaD-like"/>
</dbReference>
<keyword evidence="2" id="KW-1185">Reference proteome</keyword>
<reference evidence="1 2" key="1">
    <citation type="submission" date="2020-08" db="EMBL/GenBank/DDBJ databases">
        <title>Genomic Encyclopedia of Type Strains, Phase III (KMG-III): the genomes of soil and plant-associated and newly described type strains.</title>
        <authorList>
            <person name="Whitman W."/>
        </authorList>
    </citation>
    <scope>NUCLEOTIDE SEQUENCE [LARGE SCALE GENOMIC DNA]</scope>
    <source>
        <strain evidence="1 2">CECT 8654</strain>
    </source>
</reference>
<name>A0A7W4W4L6_9GAMM</name>
<dbReference type="Proteomes" id="UP000537130">
    <property type="component" value="Unassembled WGS sequence"/>
</dbReference>
<gene>
    <name evidence="1" type="ORF">FHR99_001568</name>
</gene>
<dbReference type="AlphaFoldDB" id="A0A7W4W4L6"/>
<evidence type="ECO:0000313" key="1">
    <source>
        <dbReference type="EMBL" id="MBB3047332.1"/>
    </source>
</evidence>
<dbReference type="NCBIfam" id="TIGR01683">
    <property type="entry name" value="thiS"/>
    <property type="match status" value="1"/>
</dbReference>
<dbReference type="PANTHER" id="PTHR34472:SF1">
    <property type="entry name" value="SULFUR CARRIER PROTEIN THIS"/>
    <property type="match status" value="1"/>
</dbReference>
<comment type="caution">
    <text evidence="1">The sequence shown here is derived from an EMBL/GenBank/DDBJ whole genome shotgun (WGS) entry which is preliminary data.</text>
</comment>
<sequence>MIEVSVNSESKQIDGAKTLAELLGEWGFECQRVAVAVNEDFVPRSTYASVSLKAGDRVDVVAPVQGG</sequence>
<protein>
    <submittedName>
        <fullName evidence="1">Sulfur carrier protein</fullName>
    </submittedName>
</protein>
<dbReference type="InterPro" id="IPR016155">
    <property type="entry name" value="Mopterin_synth/thiamin_S_b"/>
</dbReference>
<dbReference type="InterPro" id="IPR010035">
    <property type="entry name" value="Thi_S"/>
</dbReference>